<gene>
    <name evidence="15" type="ORF">METZ01_LOCUS78768</name>
</gene>
<dbReference type="AlphaFoldDB" id="A0A381UD80"/>
<keyword evidence="5 13" id="KW-0812">Transmembrane</keyword>
<keyword evidence="6" id="KW-0479">Metal-binding</keyword>
<keyword evidence="10" id="KW-0408">Iron</keyword>
<dbReference type="GO" id="GO:0005886">
    <property type="term" value="C:plasma membrane"/>
    <property type="evidence" value="ECO:0007669"/>
    <property type="project" value="UniProtKB-SubCell"/>
</dbReference>
<keyword evidence="9" id="KW-0560">Oxidoreductase</keyword>
<keyword evidence="11" id="KW-0534">Nitrate assimilation</keyword>
<feature type="transmembrane region" description="Helical" evidence="13">
    <location>
        <begin position="89"/>
        <end position="110"/>
    </location>
</feature>
<feature type="transmembrane region" description="Helical" evidence="13">
    <location>
        <begin position="183"/>
        <end position="210"/>
    </location>
</feature>
<evidence type="ECO:0000256" key="10">
    <source>
        <dbReference type="ARBA" id="ARBA00023004"/>
    </source>
</evidence>
<evidence type="ECO:0000256" key="2">
    <source>
        <dbReference type="ARBA" id="ARBA00022448"/>
    </source>
</evidence>
<protein>
    <recommendedName>
        <fullName evidence="14">NarG-like domain-containing protein</fullName>
    </recommendedName>
</protein>
<keyword evidence="8 13" id="KW-1133">Transmembrane helix</keyword>
<dbReference type="NCBIfam" id="TIGR00351">
    <property type="entry name" value="narI"/>
    <property type="match status" value="1"/>
</dbReference>
<feature type="transmembrane region" description="Helical" evidence="13">
    <location>
        <begin position="6"/>
        <end position="26"/>
    </location>
</feature>
<evidence type="ECO:0000256" key="11">
    <source>
        <dbReference type="ARBA" id="ARBA00023063"/>
    </source>
</evidence>
<feature type="transmembrane region" description="Helical" evidence="13">
    <location>
        <begin position="53"/>
        <end position="77"/>
    </location>
</feature>
<dbReference type="InterPro" id="IPR023234">
    <property type="entry name" value="NarG-like_domain"/>
</dbReference>
<evidence type="ECO:0000256" key="4">
    <source>
        <dbReference type="ARBA" id="ARBA00022617"/>
    </source>
</evidence>
<dbReference type="GO" id="GO:0009325">
    <property type="term" value="C:nitrate reductase complex"/>
    <property type="evidence" value="ECO:0007669"/>
    <property type="project" value="InterPro"/>
</dbReference>
<dbReference type="EMBL" id="UINC01006170">
    <property type="protein sequence ID" value="SVA25914.1"/>
    <property type="molecule type" value="Genomic_DNA"/>
</dbReference>
<dbReference type="GO" id="GO:0046872">
    <property type="term" value="F:metal ion binding"/>
    <property type="evidence" value="ECO:0007669"/>
    <property type="project" value="UniProtKB-KW"/>
</dbReference>
<evidence type="ECO:0000256" key="7">
    <source>
        <dbReference type="ARBA" id="ARBA00022982"/>
    </source>
</evidence>
<dbReference type="Pfam" id="PF02665">
    <property type="entry name" value="Nitrate_red_gam"/>
    <property type="match status" value="1"/>
</dbReference>
<dbReference type="GO" id="GO:0020037">
    <property type="term" value="F:heme binding"/>
    <property type="evidence" value="ECO:0007669"/>
    <property type="project" value="TreeGrafter"/>
</dbReference>
<dbReference type="InterPro" id="IPR003816">
    <property type="entry name" value="Nitrate_red_gam"/>
</dbReference>
<keyword evidence="7" id="KW-0249">Electron transport</keyword>
<keyword evidence="12 13" id="KW-0472">Membrane</keyword>
<feature type="transmembrane region" description="Helical" evidence="13">
    <location>
        <begin position="122"/>
        <end position="144"/>
    </location>
</feature>
<evidence type="ECO:0000256" key="9">
    <source>
        <dbReference type="ARBA" id="ARBA00023002"/>
    </source>
</evidence>
<sequence>MLDDVLFVAFPYLAFITAVWVGIYRFRNDRFSYSTQSSQFLENRMLSWGSAPWHYAILTILMAHLVALLVPSIWASVISAPIRLYTLEVTGLSLALMAIFALCVLVYRRLTTHRVRTVTTPADWLLFSLLLAQVVLGFWVSLFFRWGADWYLHTTVPWIGSLVKFQPDTATVTTLPWVVKFHILGGFAIIAVFPFTRLVHAVIWPITYLWRPHQVVIWNRKRTGTGRKAPR</sequence>
<name>A0A381UD80_9ZZZZ</name>
<dbReference type="GO" id="GO:0042128">
    <property type="term" value="P:nitrate assimilation"/>
    <property type="evidence" value="ECO:0007669"/>
    <property type="project" value="UniProtKB-KW"/>
</dbReference>
<dbReference type="Gene3D" id="1.20.950.20">
    <property type="entry name" value="Transmembrane di-heme cytochromes, Chain C"/>
    <property type="match status" value="1"/>
</dbReference>
<dbReference type="InterPro" id="IPR036197">
    <property type="entry name" value="NarG-like_sf"/>
</dbReference>
<evidence type="ECO:0000259" key="14">
    <source>
        <dbReference type="Pfam" id="PF02665"/>
    </source>
</evidence>
<dbReference type="GO" id="GO:0008940">
    <property type="term" value="F:nitrate reductase activity"/>
    <property type="evidence" value="ECO:0007669"/>
    <property type="project" value="InterPro"/>
</dbReference>
<evidence type="ECO:0000256" key="13">
    <source>
        <dbReference type="SAM" id="Phobius"/>
    </source>
</evidence>
<evidence type="ECO:0000256" key="12">
    <source>
        <dbReference type="ARBA" id="ARBA00023136"/>
    </source>
</evidence>
<evidence type="ECO:0000256" key="5">
    <source>
        <dbReference type="ARBA" id="ARBA00022692"/>
    </source>
</evidence>
<comment type="subcellular location">
    <subcellularLocation>
        <location evidence="1">Cell membrane</location>
        <topology evidence="1">Multi-pass membrane protein</topology>
    </subcellularLocation>
</comment>
<dbReference type="GO" id="GO:0009055">
    <property type="term" value="F:electron transfer activity"/>
    <property type="evidence" value="ECO:0007669"/>
    <property type="project" value="TreeGrafter"/>
</dbReference>
<evidence type="ECO:0000256" key="8">
    <source>
        <dbReference type="ARBA" id="ARBA00022989"/>
    </source>
</evidence>
<reference evidence="15" key="1">
    <citation type="submission" date="2018-05" db="EMBL/GenBank/DDBJ databases">
        <authorList>
            <person name="Lanie J.A."/>
            <person name="Ng W.-L."/>
            <person name="Kazmierczak K.M."/>
            <person name="Andrzejewski T.M."/>
            <person name="Davidsen T.M."/>
            <person name="Wayne K.J."/>
            <person name="Tettelin H."/>
            <person name="Glass J.I."/>
            <person name="Rusch D."/>
            <person name="Podicherti R."/>
            <person name="Tsui H.-C.T."/>
            <person name="Winkler M.E."/>
        </authorList>
    </citation>
    <scope>NUCLEOTIDE SEQUENCE</scope>
</reference>
<dbReference type="InterPro" id="IPR051936">
    <property type="entry name" value="Heme-iron_electron_transfer"/>
</dbReference>
<keyword evidence="4" id="KW-0349">Heme</keyword>
<organism evidence="15">
    <name type="scientific">marine metagenome</name>
    <dbReference type="NCBI Taxonomy" id="408172"/>
    <lineage>
        <taxon>unclassified sequences</taxon>
        <taxon>metagenomes</taxon>
        <taxon>ecological metagenomes</taxon>
    </lineage>
</organism>
<proteinExistence type="predicted"/>
<evidence type="ECO:0000256" key="6">
    <source>
        <dbReference type="ARBA" id="ARBA00022723"/>
    </source>
</evidence>
<dbReference type="PANTHER" id="PTHR30598">
    <property type="entry name" value="NITRATE REDUCTASE PRIVATE CHAPERONE, REDOX ENZYME MATURATION PROTEIN REMP FAMILY"/>
    <property type="match status" value="1"/>
</dbReference>
<dbReference type="SUPFAM" id="SSF103501">
    <property type="entry name" value="Respiratory nitrate reductase 1 gamma chain"/>
    <property type="match status" value="1"/>
</dbReference>
<dbReference type="PANTHER" id="PTHR30598:SF3">
    <property type="entry name" value="RESPIRATORY NITRATE REDUCTASE 1 GAMMA CHAIN"/>
    <property type="match status" value="1"/>
</dbReference>
<accession>A0A381UD80</accession>
<keyword evidence="2" id="KW-0813">Transport</keyword>
<dbReference type="GO" id="GO:0019645">
    <property type="term" value="P:anaerobic electron transport chain"/>
    <property type="evidence" value="ECO:0007669"/>
    <property type="project" value="TreeGrafter"/>
</dbReference>
<evidence type="ECO:0000313" key="15">
    <source>
        <dbReference type="EMBL" id="SVA25914.1"/>
    </source>
</evidence>
<keyword evidence="3" id="KW-1003">Cell membrane</keyword>
<evidence type="ECO:0000256" key="1">
    <source>
        <dbReference type="ARBA" id="ARBA00004651"/>
    </source>
</evidence>
<feature type="domain" description="NarG-like" evidence="14">
    <location>
        <begin position="4"/>
        <end position="218"/>
    </location>
</feature>
<evidence type="ECO:0000256" key="3">
    <source>
        <dbReference type="ARBA" id="ARBA00022475"/>
    </source>
</evidence>